<reference evidence="2 3" key="1">
    <citation type="submission" date="2022-04" db="EMBL/GenBank/DDBJ databases">
        <title>Positive selection, recombination, and allopatry shape intraspecific diversity of widespread and dominant cyanobacteria.</title>
        <authorList>
            <person name="Wei J."/>
            <person name="Shu W."/>
            <person name="Hu C."/>
        </authorList>
    </citation>
    <scope>NUCLEOTIDE SEQUENCE [LARGE SCALE GENOMIC DNA]</scope>
    <source>
        <strain evidence="2 3">GB2-A4</strain>
    </source>
</reference>
<comment type="caution">
    <text evidence="2">The sequence shown here is derived from an EMBL/GenBank/DDBJ whole genome shotgun (WGS) entry which is preliminary data.</text>
</comment>
<dbReference type="Pfam" id="PF11345">
    <property type="entry name" value="DUF3147"/>
    <property type="match status" value="1"/>
</dbReference>
<protein>
    <submittedName>
        <fullName evidence="2">DUF3147 family protein</fullName>
    </submittedName>
</protein>
<keyword evidence="3" id="KW-1185">Reference proteome</keyword>
<gene>
    <name evidence="2" type="ORF">NC998_03635</name>
</gene>
<feature type="transmembrane region" description="Helical" evidence="1">
    <location>
        <begin position="101"/>
        <end position="121"/>
    </location>
</feature>
<dbReference type="Proteomes" id="UP001464891">
    <property type="component" value="Unassembled WGS sequence"/>
</dbReference>
<dbReference type="EMBL" id="JAMPKM010000001">
    <property type="protein sequence ID" value="MEP0816185.1"/>
    <property type="molecule type" value="Genomic_DNA"/>
</dbReference>
<keyword evidence="1" id="KW-1133">Transmembrane helix</keyword>
<dbReference type="RefSeq" id="WP_190431929.1">
    <property type="nucleotide sequence ID" value="NZ_JAMPKM010000001.1"/>
</dbReference>
<evidence type="ECO:0000256" key="1">
    <source>
        <dbReference type="SAM" id="Phobius"/>
    </source>
</evidence>
<organism evidence="2 3">
    <name type="scientific">Trichocoleus desertorum GB2-A4</name>
    <dbReference type="NCBI Taxonomy" id="2933944"/>
    <lineage>
        <taxon>Bacteria</taxon>
        <taxon>Bacillati</taxon>
        <taxon>Cyanobacteriota</taxon>
        <taxon>Cyanophyceae</taxon>
        <taxon>Leptolyngbyales</taxon>
        <taxon>Trichocoleusaceae</taxon>
        <taxon>Trichocoleus</taxon>
    </lineage>
</organism>
<name>A0ABV0J4W2_9CYAN</name>
<proteinExistence type="predicted"/>
<evidence type="ECO:0000313" key="2">
    <source>
        <dbReference type="EMBL" id="MEP0816185.1"/>
    </source>
</evidence>
<sequence length="136" mass="14837">MGIKIDLSKLKQMRWSDYAIRFIFGGLVTMLTGVLAYRYGPSIGGLFMAFPAVLPASITLIEKHENIDAAGADTAGAALGSIGLVTFAIAVWYFVDRWSAWIVLMAATLIWLVVAITLWLVSTAISKSLKPKTDQR</sequence>
<feature type="transmembrane region" description="Helical" evidence="1">
    <location>
        <begin position="74"/>
        <end position="95"/>
    </location>
</feature>
<feature type="transmembrane region" description="Helical" evidence="1">
    <location>
        <begin position="43"/>
        <end position="62"/>
    </location>
</feature>
<dbReference type="InterPro" id="IPR021493">
    <property type="entry name" value="DUF3147"/>
</dbReference>
<keyword evidence="1" id="KW-0472">Membrane</keyword>
<feature type="transmembrane region" description="Helical" evidence="1">
    <location>
        <begin position="18"/>
        <end position="37"/>
    </location>
</feature>
<evidence type="ECO:0000313" key="3">
    <source>
        <dbReference type="Proteomes" id="UP001464891"/>
    </source>
</evidence>
<accession>A0ABV0J4W2</accession>
<keyword evidence="1" id="KW-0812">Transmembrane</keyword>